<dbReference type="Gene3D" id="3.40.630.30">
    <property type="match status" value="1"/>
</dbReference>
<name>A0A5R9GCD9_9BACL</name>
<dbReference type="EMBL" id="VCIW01000013">
    <property type="protein sequence ID" value="TLS50814.1"/>
    <property type="molecule type" value="Genomic_DNA"/>
</dbReference>
<accession>A0A5R9GCD9</accession>
<protein>
    <submittedName>
        <fullName evidence="2">GNAT family N-acetyltransferase</fullName>
    </submittedName>
</protein>
<organism evidence="2 3">
    <name type="scientific">Paenibacillus antri</name>
    <dbReference type="NCBI Taxonomy" id="2582848"/>
    <lineage>
        <taxon>Bacteria</taxon>
        <taxon>Bacillati</taxon>
        <taxon>Bacillota</taxon>
        <taxon>Bacilli</taxon>
        <taxon>Bacillales</taxon>
        <taxon>Paenibacillaceae</taxon>
        <taxon>Paenibacillus</taxon>
    </lineage>
</organism>
<keyword evidence="2" id="KW-0808">Transferase</keyword>
<dbReference type="Proteomes" id="UP000309676">
    <property type="component" value="Unassembled WGS sequence"/>
</dbReference>
<proteinExistence type="predicted"/>
<reference evidence="2 3" key="1">
    <citation type="submission" date="2019-05" db="EMBL/GenBank/DDBJ databases">
        <authorList>
            <person name="Narsing Rao M.P."/>
            <person name="Li W.J."/>
        </authorList>
    </citation>
    <scope>NUCLEOTIDE SEQUENCE [LARGE SCALE GENOMIC DNA]</scope>
    <source>
        <strain evidence="2 3">SYSU_K30003</strain>
    </source>
</reference>
<dbReference type="GO" id="GO:0016747">
    <property type="term" value="F:acyltransferase activity, transferring groups other than amino-acyl groups"/>
    <property type="evidence" value="ECO:0007669"/>
    <property type="project" value="InterPro"/>
</dbReference>
<dbReference type="PROSITE" id="PS51186">
    <property type="entry name" value="GNAT"/>
    <property type="match status" value="1"/>
</dbReference>
<dbReference type="Pfam" id="PF00583">
    <property type="entry name" value="Acetyltransf_1"/>
    <property type="match status" value="1"/>
</dbReference>
<evidence type="ECO:0000313" key="2">
    <source>
        <dbReference type="EMBL" id="TLS50814.1"/>
    </source>
</evidence>
<feature type="domain" description="N-acetyltransferase" evidence="1">
    <location>
        <begin position="18"/>
        <end position="169"/>
    </location>
</feature>
<evidence type="ECO:0000259" key="1">
    <source>
        <dbReference type="PROSITE" id="PS51186"/>
    </source>
</evidence>
<dbReference type="AlphaFoldDB" id="A0A5R9GCD9"/>
<dbReference type="OrthoDB" id="581534at2"/>
<keyword evidence="3" id="KW-1185">Reference proteome</keyword>
<dbReference type="SUPFAM" id="SSF55729">
    <property type="entry name" value="Acyl-CoA N-acyltransferases (Nat)"/>
    <property type="match status" value="1"/>
</dbReference>
<evidence type="ECO:0000313" key="3">
    <source>
        <dbReference type="Proteomes" id="UP000309676"/>
    </source>
</evidence>
<comment type="caution">
    <text evidence="2">The sequence shown here is derived from an EMBL/GenBank/DDBJ whole genome shotgun (WGS) entry which is preliminary data.</text>
</comment>
<dbReference type="InterPro" id="IPR000182">
    <property type="entry name" value="GNAT_dom"/>
</dbReference>
<gene>
    <name evidence="2" type="ORF">FE782_18715</name>
</gene>
<dbReference type="CDD" id="cd04301">
    <property type="entry name" value="NAT_SF"/>
    <property type="match status" value="1"/>
</dbReference>
<dbReference type="InterPro" id="IPR016181">
    <property type="entry name" value="Acyl_CoA_acyltransferase"/>
</dbReference>
<sequence>MMCGALNPAALRGMPPPFRIRTCRKEELDIWKAMPFDDADTAEAYRGYMTNFFQDVYAGEGDSFFEKCLFVCDADDKPIATCFVWKAYNRVNTLHWFKVLKPYEGRGIGRALLTAVLQDLQPEDYPVYLHTQPASYRAIKLYADFGFVVLTDPVVGSRRNDVEACLPILERFMPPENFAKLRFAQAPKDFLEAVHSSEIHEF</sequence>